<gene>
    <name evidence="2" type="ORF">LCGC14_0845060</name>
</gene>
<comment type="caution">
    <text evidence="2">The sequence shown here is derived from an EMBL/GenBank/DDBJ whole genome shotgun (WGS) entry which is preliminary data.</text>
</comment>
<dbReference type="AlphaFoldDB" id="A0A0F9PC03"/>
<accession>A0A0F9PC03</accession>
<evidence type="ECO:0000313" key="2">
    <source>
        <dbReference type="EMBL" id="KKN29345.1"/>
    </source>
</evidence>
<proteinExistence type="predicted"/>
<feature type="region of interest" description="Disordered" evidence="1">
    <location>
        <begin position="1"/>
        <end position="90"/>
    </location>
</feature>
<evidence type="ECO:0000256" key="1">
    <source>
        <dbReference type="SAM" id="MobiDB-lite"/>
    </source>
</evidence>
<protein>
    <submittedName>
        <fullName evidence="2">Uncharacterized protein</fullName>
    </submittedName>
</protein>
<feature type="compositionally biased region" description="Polar residues" evidence="1">
    <location>
        <begin position="74"/>
        <end position="87"/>
    </location>
</feature>
<sequence>MSEENTEQASPEETTSKETETEEQSKEQPFSDEQEARMQQLMVEATSKAKEEGKREMQGVKDREVAEANRKTRAAQNEASSYRTSFGTLDEDTQKDIELARYREQDKYHQNSAQEEAQKQQEDAFYQRMNEGVLSSLDSLGIQRDDKRIDWGTGSQDYIEARSRLDASVAKIISSDRKDADDKLKDDFKSLESTLRKELNLDSVDTTAGGGNSETDDFHSRVSNPNHKLTKKDIQDAREKGII</sequence>
<organism evidence="2">
    <name type="scientific">marine sediment metagenome</name>
    <dbReference type="NCBI Taxonomy" id="412755"/>
    <lineage>
        <taxon>unclassified sequences</taxon>
        <taxon>metagenomes</taxon>
        <taxon>ecological metagenomes</taxon>
    </lineage>
</organism>
<feature type="compositionally biased region" description="Basic and acidic residues" evidence="1">
    <location>
        <begin position="47"/>
        <end position="70"/>
    </location>
</feature>
<feature type="compositionally biased region" description="Basic and acidic residues" evidence="1">
    <location>
        <begin position="14"/>
        <end position="26"/>
    </location>
</feature>
<reference evidence="2" key="1">
    <citation type="journal article" date="2015" name="Nature">
        <title>Complex archaea that bridge the gap between prokaryotes and eukaryotes.</title>
        <authorList>
            <person name="Spang A."/>
            <person name="Saw J.H."/>
            <person name="Jorgensen S.L."/>
            <person name="Zaremba-Niedzwiedzka K."/>
            <person name="Martijn J."/>
            <person name="Lind A.E."/>
            <person name="van Eijk R."/>
            <person name="Schleper C."/>
            <person name="Guy L."/>
            <person name="Ettema T.J."/>
        </authorList>
    </citation>
    <scope>NUCLEOTIDE SEQUENCE</scope>
</reference>
<feature type="region of interest" description="Disordered" evidence="1">
    <location>
        <begin position="199"/>
        <end position="243"/>
    </location>
</feature>
<name>A0A0F9PC03_9ZZZZ</name>
<dbReference type="EMBL" id="LAZR01002494">
    <property type="protein sequence ID" value="KKN29345.1"/>
    <property type="molecule type" value="Genomic_DNA"/>
</dbReference>
<feature type="compositionally biased region" description="Basic and acidic residues" evidence="1">
    <location>
        <begin position="231"/>
        <end position="243"/>
    </location>
</feature>